<evidence type="ECO:0000256" key="2">
    <source>
        <dbReference type="ARBA" id="ARBA00006914"/>
    </source>
</evidence>
<dbReference type="InterPro" id="IPR015342">
    <property type="entry name" value="PEX1-N_C-lobe"/>
</dbReference>
<dbReference type="OrthoDB" id="2187at2759"/>
<dbReference type="Pfam" id="PF17862">
    <property type="entry name" value="AAA_lid_3"/>
    <property type="match status" value="1"/>
</dbReference>
<dbReference type="GO" id="GO:0005778">
    <property type="term" value="C:peroxisomal membrane"/>
    <property type="evidence" value="ECO:0007669"/>
    <property type="project" value="UniProtKB-SubCell"/>
</dbReference>
<dbReference type="SMART" id="SM00382">
    <property type="entry name" value="AAA"/>
    <property type="match status" value="2"/>
</dbReference>
<keyword evidence="7" id="KW-0547">Nucleotide-binding</keyword>
<evidence type="ECO:0000256" key="7">
    <source>
        <dbReference type="ARBA" id="ARBA00022741"/>
    </source>
</evidence>
<evidence type="ECO:0000256" key="8">
    <source>
        <dbReference type="ARBA" id="ARBA00022801"/>
    </source>
</evidence>
<dbReference type="PROSITE" id="PS00674">
    <property type="entry name" value="AAA"/>
    <property type="match status" value="1"/>
</dbReference>
<evidence type="ECO:0000256" key="16">
    <source>
        <dbReference type="ARBA" id="ARBA00048778"/>
    </source>
</evidence>
<dbReference type="Proteomes" id="UP000189580">
    <property type="component" value="Chromosome a"/>
</dbReference>
<feature type="region of interest" description="Disordered" evidence="18">
    <location>
        <begin position="134"/>
        <end position="159"/>
    </location>
</feature>
<dbReference type="GO" id="GO:0016887">
    <property type="term" value="F:ATP hydrolysis activity"/>
    <property type="evidence" value="ECO:0007669"/>
    <property type="project" value="InterPro"/>
</dbReference>
<dbReference type="CDD" id="cd19526">
    <property type="entry name" value="RecA-like_PEX1_r2"/>
    <property type="match status" value="1"/>
</dbReference>
<keyword evidence="6" id="KW-0677">Repeat</keyword>
<dbReference type="SUPFAM" id="SSF54585">
    <property type="entry name" value="Cdc48 domain 2-like"/>
    <property type="match status" value="1"/>
</dbReference>
<keyword evidence="10" id="KW-0653">Protein transport</keyword>
<comment type="subcellular location">
    <subcellularLocation>
        <location evidence="1">Cytoplasm</location>
        <location evidence="1">Cytosol</location>
    </subcellularLocation>
    <subcellularLocation>
        <location evidence="15">Peroxisome membrane</location>
    </subcellularLocation>
</comment>
<evidence type="ECO:0000256" key="11">
    <source>
        <dbReference type="ARBA" id="ARBA00023136"/>
    </source>
</evidence>
<evidence type="ECO:0000259" key="19">
    <source>
        <dbReference type="SMART" id="SM00382"/>
    </source>
</evidence>
<dbReference type="Pfam" id="PF09262">
    <property type="entry name" value="PEX-1N"/>
    <property type="match status" value="1"/>
</dbReference>
<sequence>MTSASDARPGSSSSDILEIDPTFASGLGLDQKQKVTIVIHADPPQAHTVHLDPVTNSDWEIVETHAEFLESWMINQVRAVSKLHTITVYPSPTSVATLAVVKIEPEPAGGFAFAQLSPNSEVIIAPKVAKKEKEQSKLIGGNNSAASGTHSGGKQSGRAAPNVLLRGVSLPHPSYSDLNAASQKYTMEVYADPDSVLYPLRGAEYVSVSVITPTGVQSGNANQNTVPGVNSTAANTANNGTGSNVTGANSATTAALGEDTNDIPSATSVVAKLVSYRNGPHGHVGLSYALSVALGISDSVGNVIRLEPAQKPLSKAPSKLSIRPIVTVSAPNSLKLKSASSQDESSAGDKKLDQVKKLLDQVSLLTNSGSPITNFMQLPPIGDELPLGCLVEFDTETSHSTSTSPIWFNVSTKSSSKLPTIALESEVVRPESSIAPRLQTLLEPRSVSRPIVGVDQFLSDANTAVRSGNKGTLVYGTRVSGKTSVLREVQSRLKEDFVHTIWFPCAVHAEKQVHSLKETLRKLFLEAAWYSPSVIILDDLDKLIPAEIEHADATKTRQLAEVFKLLTESTVSVRNVSILASSVTKESLHSSLITNHIFEEILHLKSPDKYVRETILNQAVASLGLVKDPSFDILEVAGSTEGYQPGDLWTLVERANHETLFERIEAGHYGTVAENGSANGSDAPGSTINQSHFDDAMKDFVPSSLRGVKLQKSSVSWSEIGGLRETKKVILETLEWPTRYAPIFANCPLRLRSGLLLYGYPGCGKTLLASAVAAQCGLNFISIKGPEILNKYIGASEQSVRDLFDRAQAAKPCILFFDEFDSIAPKRGHDSTGVTDRVVNQMLTQMDGAEGLDGVYVLAATSRPDLIDSALLRPGRLDKSLICDMPDLEDRLDILRAVQGDMKLSEDVDLQSVAEQTSGYSGADLQALLYNAYMEAIHEVVDVDLNLDDNSATANGSADSNTLAKTIDFFEIDPTSPATNGNAVTSRHDASKRAEMSKKLEVIMGSTEVNASQTKDIAASGASSKASNNVVILPRHIAKSLAETSPSISLKERNKLGAIYHQFVSGRSGEMPSGTPSTDIGGRATLM</sequence>
<keyword evidence="12" id="KW-0576">Peroxisome</keyword>
<evidence type="ECO:0000256" key="6">
    <source>
        <dbReference type="ARBA" id="ARBA00022737"/>
    </source>
</evidence>
<feature type="domain" description="AAA+ ATPase" evidence="19">
    <location>
        <begin position="468"/>
        <end position="608"/>
    </location>
</feature>
<evidence type="ECO:0000256" key="12">
    <source>
        <dbReference type="ARBA" id="ARBA00023140"/>
    </source>
</evidence>
<reference evidence="20 21" key="1">
    <citation type="submission" date="2016-02" db="EMBL/GenBank/DDBJ databases">
        <title>Complete genome sequence and transcriptome regulation of the pentose utilising yeast Sugiyamaella lignohabitans.</title>
        <authorList>
            <person name="Bellasio M."/>
            <person name="Peymann A."/>
            <person name="Valli M."/>
            <person name="Sipitzky M."/>
            <person name="Graf A."/>
            <person name="Sauer M."/>
            <person name="Marx H."/>
            <person name="Mattanovich D."/>
        </authorList>
    </citation>
    <scope>NUCLEOTIDE SEQUENCE [LARGE SCALE GENOMIC DNA]</scope>
    <source>
        <strain evidence="20 21">CBS 10342</strain>
    </source>
</reference>
<dbReference type="InterPro" id="IPR029067">
    <property type="entry name" value="CDC48_domain_2-like_sf"/>
</dbReference>
<feature type="domain" description="AAA+ ATPase" evidence="19">
    <location>
        <begin position="751"/>
        <end position="887"/>
    </location>
</feature>
<dbReference type="GeneID" id="30037944"/>
<evidence type="ECO:0000256" key="4">
    <source>
        <dbReference type="ARBA" id="ARBA00022490"/>
    </source>
</evidence>
<evidence type="ECO:0000256" key="14">
    <source>
        <dbReference type="ARBA" id="ARBA00034532"/>
    </source>
</evidence>
<dbReference type="Pfam" id="PF00004">
    <property type="entry name" value="AAA"/>
    <property type="match status" value="2"/>
</dbReference>
<evidence type="ECO:0000256" key="10">
    <source>
        <dbReference type="ARBA" id="ARBA00022927"/>
    </source>
</evidence>
<dbReference type="PANTHER" id="PTHR23077">
    <property type="entry name" value="AAA-FAMILY ATPASE"/>
    <property type="match status" value="1"/>
</dbReference>
<dbReference type="Gene3D" id="3.40.50.300">
    <property type="entry name" value="P-loop containing nucleotide triphosphate hydrolases"/>
    <property type="match status" value="2"/>
</dbReference>
<dbReference type="GO" id="GO:0005829">
    <property type="term" value="C:cytosol"/>
    <property type="evidence" value="ECO:0007669"/>
    <property type="project" value="UniProtKB-SubCell"/>
</dbReference>
<evidence type="ECO:0000256" key="17">
    <source>
        <dbReference type="ARBA" id="ARBA00064205"/>
    </source>
</evidence>
<keyword evidence="11" id="KW-0472">Membrane</keyword>
<accession>A0A161HJ02</accession>
<dbReference type="PANTHER" id="PTHR23077:SF12">
    <property type="entry name" value="PEROXISOMAL ATPASE PEX1"/>
    <property type="match status" value="1"/>
</dbReference>
<dbReference type="EMBL" id="CP014501">
    <property type="protein sequence ID" value="ANB12607.1"/>
    <property type="molecule type" value="Genomic_DNA"/>
</dbReference>
<proteinExistence type="inferred from homology"/>
<dbReference type="GO" id="GO:0016558">
    <property type="term" value="P:protein import into peroxisome matrix"/>
    <property type="evidence" value="ECO:0007669"/>
    <property type="project" value="TreeGrafter"/>
</dbReference>
<keyword evidence="4" id="KW-0963">Cytoplasm</keyword>
<evidence type="ECO:0000256" key="9">
    <source>
        <dbReference type="ARBA" id="ARBA00022840"/>
    </source>
</evidence>
<dbReference type="InterPro" id="IPR027417">
    <property type="entry name" value="P-loop_NTPase"/>
</dbReference>
<dbReference type="RefSeq" id="XP_018735084.1">
    <property type="nucleotide sequence ID" value="XM_018882835.1"/>
</dbReference>
<keyword evidence="5" id="KW-0962">Peroxisome biogenesis</keyword>
<comment type="subunit">
    <text evidence="17">Interacts with PEX6; forming the PEX1-PEX6 AAA ATPase complex, which is composed of a heterohexamer formed by a trimer of PEX1-PEX6 dimers.</text>
</comment>
<dbReference type="Gene3D" id="1.10.8.60">
    <property type="match status" value="2"/>
</dbReference>
<keyword evidence="3" id="KW-0813">Transport</keyword>
<dbReference type="SUPFAM" id="SSF52540">
    <property type="entry name" value="P-loop containing nucleoside triphosphate hydrolases"/>
    <property type="match status" value="2"/>
</dbReference>
<keyword evidence="8" id="KW-0378">Hydrolase</keyword>
<dbReference type="InterPro" id="IPR003959">
    <property type="entry name" value="ATPase_AAA_core"/>
</dbReference>
<protein>
    <recommendedName>
        <fullName evidence="14">Peroxisomal ATPase PEX1</fullName>
    </recommendedName>
    <alternativeName>
        <fullName evidence="13">Peroxin-1</fullName>
    </alternativeName>
</protein>
<evidence type="ECO:0000256" key="3">
    <source>
        <dbReference type="ARBA" id="ARBA00022448"/>
    </source>
</evidence>
<feature type="region of interest" description="Disordered" evidence="18">
    <location>
        <begin position="1066"/>
        <end position="1087"/>
    </location>
</feature>
<evidence type="ECO:0000256" key="5">
    <source>
        <dbReference type="ARBA" id="ARBA00022593"/>
    </source>
</evidence>
<dbReference type="InterPro" id="IPR003593">
    <property type="entry name" value="AAA+_ATPase"/>
</dbReference>
<keyword evidence="9" id="KW-0067">ATP-binding</keyword>
<dbReference type="FunFam" id="3.40.50.300:FF:000149">
    <property type="entry name" value="Nuclear valosin-containing protein-like"/>
    <property type="match status" value="1"/>
</dbReference>
<dbReference type="InterPro" id="IPR050168">
    <property type="entry name" value="AAA_ATPase_domain"/>
</dbReference>
<dbReference type="FunFam" id="1.10.8.60:FF:000105">
    <property type="entry name" value="PeRoXisome assembly factor"/>
    <property type="match status" value="1"/>
</dbReference>
<keyword evidence="21" id="KW-1185">Reference proteome</keyword>
<evidence type="ECO:0000256" key="15">
    <source>
        <dbReference type="ARBA" id="ARBA00046271"/>
    </source>
</evidence>
<dbReference type="AlphaFoldDB" id="A0A161HJ02"/>
<evidence type="ECO:0000256" key="1">
    <source>
        <dbReference type="ARBA" id="ARBA00004514"/>
    </source>
</evidence>
<dbReference type="GO" id="GO:0005524">
    <property type="term" value="F:ATP binding"/>
    <property type="evidence" value="ECO:0007669"/>
    <property type="project" value="UniProtKB-KW"/>
</dbReference>
<comment type="catalytic activity">
    <reaction evidence="16">
        <text>ATP + H2O = ADP + phosphate + H(+)</text>
        <dbReference type="Rhea" id="RHEA:13065"/>
        <dbReference type="ChEBI" id="CHEBI:15377"/>
        <dbReference type="ChEBI" id="CHEBI:15378"/>
        <dbReference type="ChEBI" id="CHEBI:30616"/>
        <dbReference type="ChEBI" id="CHEBI:43474"/>
        <dbReference type="ChEBI" id="CHEBI:456216"/>
    </reaction>
    <physiologicalReaction direction="left-to-right" evidence="16">
        <dbReference type="Rhea" id="RHEA:13066"/>
    </physiologicalReaction>
</comment>
<dbReference type="KEGG" id="slb:AWJ20_865"/>
<organism evidence="20 21">
    <name type="scientific">Sugiyamaella lignohabitans</name>
    <dbReference type="NCBI Taxonomy" id="796027"/>
    <lineage>
        <taxon>Eukaryota</taxon>
        <taxon>Fungi</taxon>
        <taxon>Dikarya</taxon>
        <taxon>Ascomycota</taxon>
        <taxon>Saccharomycotina</taxon>
        <taxon>Dipodascomycetes</taxon>
        <taxon>Dipodascales</taxon>
        <taxon>Trichomonascaceae</taxon>
        <taxon>Sugiyamaella</taxon>
    </lineage>
</organism>
<evidence type="ECO:0000313" key="21">
    <source>
        <dbReference type="Proteomes" id="UP000189580"/>
    </source>
</evidence>
<dbReference type="Gene3D" id="3.10.330.10">
    <property type="match status" value="1"/>
</dbReference>
<dbReference type="InterPro" id="IPR003960">
    <property type="entry name" value="ATPase_AAA_CS"/>
</dbReference>
<dbReference type="InterPro" id="IPR041569">
    <property type="entry name" value="AAA_lid_3"/>
</dbReference>
<gene>
    <name evidence="20" type="primary">PEX1</name>
    <name evidence="20" type="ORF">AWJ20_865</name>
</gene>
<comment type="similarity">
    <text evidence="2">Belongs to the AAA ATPase family.</text>
</comment>
<evidence type="ECO:0000256" key="18">
    <source>
        <dbReference type="SAM" id="MobiDB-lite"/>
    </source>
</evidence>
<evidence type="ECO:0000313" key="20">
    <source>
        <dbReference type="EMBL" id="ANB12607.1"/>
    </source>
</evidence>
<name>A0A161HJ02_9ASCO</name>
<evidence type="ECO:0000256" key="13">
    <source>
        <dbReference type="ARBA" id="ARBA00032509"/>
    </source>
</evidence>